<proteinExistence type="predicted"/>
<organism evidence="2 3">
    <name type="scientific">Lyophyllum shimeji</name>
    <name type="common">Hon-shimeji</name>
    <name type="synonym">Tricholoma shimeji</name>
    <dbReference type="NCBI Taxonomy" id="47721"/>
    <lineage>
        <taxon>Eukaryota</taxon>
        <taxon>Fungi</taxon>
        <taxon>Dikarya</taxon>
        <taxon>Basidiomycota</taxon>
        <taxon>Agaricomycotina</taxon>
        <taxon>Agaricomycetes</taxon>
        <taxon>Agaricomycetidae</taxon>
        <taxon>Agaricales</taxon>
        <taxon>Tricholomatineae</taxon>
        <taxon>Lyophyllaceae</taxon>
        <taxon>Lyophyllum</taxon>
    </lineage>
</organism>
<dbReference type="EMBL" id="BRPK01000006">
    <property type="protein sequence ID" value="GLB38957.1"/>
    <property type="molecule type" value="Genomic_DNA"/>
</dbReference>
<keyword evidence="3" id="KW-1185">Reference proteome</keyword>
<feature type="domain" description="PARP catalytic" evidence="1">
    <location>
        <begin position="113"/>
        <end position="207"/>
    </location>
</feature>
<gene>
    <name evidence="2" type="ORF">LshimejAT787_0601190</name>
</gene>
<comment type="caution">
    <text evidence="2">The sequence shown here is derived from an EMBL/GenBank/DDBJ whole genome shotgun (WGS) entry which is preliminary data.</text>
</comment>
<evidence type="ECO:0000259" key="1">
    <source>
        <dbReference type="Pfam" id="PF00644"/>
    </source>
</evidence>
<evidence type="ECO:0000313" key="2">
    <source>
        <dbReference type="EMBL" id="GLB38957.1"/>
    </source>
</evidence>
<protein>
    <submittedName>
        <fullName evidence="2">Adp-ribosylation</fullName>
    </submittedName>
</protein>
<dbReference type="GO" id="GO:0003950">
    <property type="term" value="F:NAD+ poly-ADP-ribosyltransferase activity"/>
    <property type="evidence" value="ECO:0007669"/>
    <property type="project" value="InterPro"/>
</dbReference>
<dbReference type="OrthoDB" id="5153512at2759"/>
<accession>A0A9P3PPC3</accession>
<dbReference type="Pfam" id="PF00644">
    <property type="entry name" value="PARP"/>
    <property type="match status" value="1"/>
</dbReference>
<name>A0A9P3PPC3_LYOSH</name>
<dbReference type="AlphaFoldDB" id="A0A9P3PPC3"/>
<dbReference type="InterPro" id="IPR012317">
    <property type="entry name" value="Poly(ADP-ribose)pol_cat_dom"/>
</dbReference>
<evidence type="ECO:0000313" key="3">
    <source>
        <dbReference type="Proteomes" id="UP001063166"/>
    </source>
</evidence>
<dbReference type="Proteomes" id="UP001063166">
    <property type="component" value="Unassembled WGS sequence"/>
</dbReference>
<reference evidence="2" key="1">
    <citation type="submission" date="2022-07" db="EMBL/GenBank/DDBJ databases">
        <title>The genome of Lyophyllum shimeji provides insight into the initial evolution of ectomycorrhizal fungal genome.</title>
        <authorList>
            <person name="Kobayashi Y."/>
            <person name="Shibata T."/>
            <person name="Hirakawa H."/>
            <person name="Shigenobu S."/>
            <person name="Nishiyama T."/>
            <person name="Yamada A."/>
            <person name="Hasebe M."/>
            <person name="Kawaguchi M."/>
        </authorList>
    </citation>
    <scope>NUCLEOTIDE SEQUENCE</scope>
    <source>
        <strain evidence="2">AT787</strain>
    </source>
</reference>
<sequence length="308" mass="34120">MSAGVYGTLNPDHEKYQSVLKQFNDSWRHPTNVKLRPSRVVRILGITCPWTVREAYVKYKAALETRGKFSTRGMDAGNERRRWHGTICRGCKFLNDNLADRGNCDDDVSKCIICSIINTGFRKPQPTTPSNQRFGFGVYLSATSSKSDDYTGDRINNMAHAAQGRKLLILCKVAVGRGCKLNGPSMYLVNAPQGFDSVIGDPAVYQDLRYDEIVMYNKAGYCPHTWSSTNDRSNTACPRGLYSWYAACIPEGHKNSYTGCIQVSSENLIAFSRFMSTAGPERGAAKVADETSESCQVQSTNFLALNPG</sequence>
<dbReference type="SUPFAM" id="SSF56399">
    <property type="entry name" value="ADP-ribosylation"/>
    <property type="match status" value="1"/>
</dbReference>
<dbReference type="Gene3D" id="3.90.228.10">
    <property type="match status" value="1"/>
</dbReference>